<dbReference type="AlphaFoldDB" id="A0A1S8A4K1"/>
<keyword evidence="3" id="KW-1185">Reference proteome</keyword>
<organism evidence="2">
    <name type="scientific">Rosellinia necatrix</name>
    <name type="common">White root-rot fungus</name>
    <dbReference type="NCBI Taxonomy" id="77044"/>
    <lineage>
        <taxon>Eukaryota</taxon>
        <taxon>Fungi</taxon>
        <taxon>Dikarya</taxon>
        <taxon>Ascomycota</taxon>
        <taxon>Pezizomycotina</taxon>
        <taxon>Sordariomycetes</taxon>
        <taxon>Xylariomycetidae</taxon>
        <taxon>Xylariales</taxon>
        <taxon>Xylariaceae</taxon>
        <taxon>Rosellinia</taxon>
    </lineage>
</organism>
<reference evidence="2" key="1">
    <citation type="submission" date="2016-03" db="EMBL/GenBank/DDBJ databases">
        <title>Draft genome sequence of Rosellinia necatrix.</title>
        <authorList>
            <person name="Kanematsu S."/>
        </authorList>
    </citation>
    <scope>NUCLEOTIDE SEQUENCE [LARGE SCALE GENOMIC DNA]</scope>
    <source>
        <strain evidence="2">W97</strain>
    </source>
</reference>
<keyword evidence="1" id="KW-0472">Membrane</keyword>
<evidence type="ECO:0000256" key="1">
    <source>
        <dbReference type="SAM" id="Phobius"/>
    </source>
</evidence>
<sequence length="107" mass="11909">MSNTLTTVGLSPRVIFCAVVLIVIVSWIVVAPAVWYVHFRQAFRRWSLWLLRRGQHLEDHLNDQNPPVHDSVGTSSHSPNLIAEDSVAIPLQDVGPQASGFEGIQIE</sequence>
<keyword evidence="1" id="KW-1133">Transmembrane helix</keyword>
<proteinExistence type="predicted"/>
<dbReference type="EMBL" id="DF977446">
    <property type="protein sequence ID" value="GAW25016.1"/>
    <property type="molecule type" value="Genomic_DNA"/>
</dbReference>
<dbReference type="Proteomes" id="UP000054516">
    <property type="component" value="Unassembled WGS sequence"/>
</dbReference>
<evidence type="ECO:0000313" key="2">
    <source>
        <dbReference type="EMBL" id="GAW25016.1"/>
    </source>
</evidence>
<name>A0A1S8A4K1_ROSNE</name>
<accession>A0A1S8A4K1</accession>
<feature type="transmembrane region" description="Helical" evidence="1">
    <location>
        <begin position="12"/>
        <end position="37"/>
    </location>
</feature>
<gene>
    <name evidence="2" type="ORF">SAMD00023353_0100340</name>
</gene>
<evidence type="ECO:0000313" key="3">
    <source>
        <dbReference type="Proteomes" id="UP000054516"/>
    </source>
</evidence>
<keyword evidence="1" id="KW-0812">Transmembrane</keyword>
<protein>
    <submittedName>
        <fullName evidence="2">Uncharacterized protein</fullName>
    </submittedName>
</protein>